<feature type="chain" id="PRO_5041041077" evidence="1">
    <location>
        <begin position="18"/>
        <end position="104"/>
    </location>
</feature>
<proteinExistence type="predicted"/>
<dbReference type="EMBL" id="UYYG01000246">
    <property type="protein sequence ID" value="VDN54037.1"/>
    <property type="molecule type" value="Genomic_DNA"/>
</dbReference>
<accession>A0A0N4URB0</accession>
<evidence type="ECO:0000313" key="4">
    <source>
        <dbReference type="Proteomes" id="UP000274756"/>
    </source>
</evidence>
<dbReference type="WBParaSite" id="DME_0001058501-mRNA-1">
    <property type="protein sequence ID" value="DME_0001058501-mRNA-1"/>
    <property type="gene ID" value="DME_0001058501"/>
</dbReference>
<organism evidence="3 5">
    <name type="scientific">Dracunculus medinensis</name>
    <name type="common">Guinea worm</name>
    <dbReference type="NCBI Taxonomy" id="318479"/>
    <lineage>
        <taxon>Eukaryota</taxon>
        <taxon>Metazoa</taxon>
        <taxon>Ecdysozoa</taxon>
        <taxon>Nematoda</taxon>
        <taxon>Chromadorea</taxon>
        <taxon>Rhabditida</taxon>
        <taxon>Spirurina</taxon>
        <taxon>Dracunculoidea</taxon>
        <taxon>Dracunculidae</taxon>
        <taxon>Dracunculus</taxon>
    </lineage>
</organism>
<dbReference type="Proteomes" id="UP000038040">
    <property type="component" value="Unplaced"/>
</dbReference>
<evidence type="ECO:0000313" key="3">
    <source>
        <dbReference type="Proteomes" id="UP000038040"/>
    </source>
</evidence>
<reference evidence="2 4" key="2">
    <citation type="submission" date="2018-11" db="EMBL/GenBank/DDBJ databases">
        <authorList>
            <consortium name="Pathogen Informatics"/>
        </authorList>
    </citation>
    <scope>NUCLEOTIDE SEQUENCE [LARGE SCALE GENOMIC DNA]</scope>
</reference>
<protein>
    <submittedName>
        <fullName evidence="5">Glucan endo-1,3-beta-D-glucosidase</fullName>
    </submittedName>
</protein>
<evidence type="ECO:0000313" key="2">
    <source>
        <dbReference type="EMBL" id="VDN54037.1"/>
    </source>
</evidence>
<gene>
    <name evidence="2" type="ORF">DME_LOCUS4010</name>
</gene>
<sequence>MLFVWLILFHLFDFSCSDYEAIDDCFKEVANMGGENKKHPSIDPNYCDDTSSALCNALFGKDANTYANNLNPYAFLEYFFNWRGKGCDFGHLRFFDDLRAFALL</sequence>
<reference evidence="5" key="1">
    <citation type="submission" date="2017-02" db="UniProtKB">
        <authorList>
            <consortium name="WormBaseParasite"/>
        </authorList>
    </citation>
    <scope>IDENTIFICATION</scope>
</reference>
<feature type="signal peptide" evidence="1">
    <location>
        <begin position="1"/>
        <end position="17"/>
    </location>
</feature>
<evidence type="ECO:0000313" key="5">
    <source>
        <dbReference type="WBParaSite" id="DME_0001058501-mRNA-1"/>
    </source>
</evidence>
<dbReference type="Proteomes" id="UP000274756">
    <property type="component" value="Unassembled WGS sequence"/>
</dbReference>
<keyword evidence="4" id="KW-1185">Reference proteome</keyword>
<evidence type="ECO:0000256" key="1">
    <source>
        <dbReference type="SAM" id="SignalP"/>
    </source>
</evidence>
<name>A0A0N4URB0_DRAME</name>
<dbReference type="AlphaFoldDB" id="A0A0N4URB0"/>
<keyword evidence="1" id="KW-0732">Signal</keyword>